<dbReference type="PROSITE" id="PS51194">
    <property type="entry name" value="HELICASE_CTER"/>
    <property type="match status" value="1"/>
</dbReference>
<evidence type="ECO:0000313" key="9">
    <source>
        <dbReference type="Proteomes" id="UP000051888"/>
    </source>
</evidence>
<accession>A0A0Q3TBF5</accession>
<dbReference type="InterPro" id="IPR001650">
    <property type="entry name" value="Helicase_C-like"/>
</dbReference>
<sequence length="401" mass="44827">MLNGNSSLESYQSFIKKNWEKAGFKNPTAVQAEAMPHILEGKDIIASSPTGSGKTVAYLLPLLQRINQENKGVQAVVLAPSRELVMQILEEIQKWTEGADILAASFIGGANLKRQLEKLKKRPQIVVGTPGRIYELITQKKLKMHEVKTIVLDEGDQLLLPEYKQAISGIVKSTLSDRQLLLFSATVSPEAIEKATAMMKSPEFINITVKESPSVEYQYFLSDAREKIDVLRKLSAAERFQALVFVRDIGNLSVLAEKLRFKAMSIGELHSDLKKEERAKAIKLFQQGDTQFLLVTEVAARGLDLPGLTHVIHYDFPEELSQFVHRSGRTGRLGSTAGTVISIVTEREERKLKQFCRELNVEAHQKALVGGKIVDAKSGSDRLNQRSGRKPENRKQQRGKR</sequence>
<dbReference type="AlphaFoldDB" id="A0A0Q3TBF5"/>
<evidence type="ECO:0000256" key="1">
    <source>
        <dbReference type="ARBA" id="ARBA00022741"/>
    </source>
</evidence>
<dbReference type="RefSeq" id="WP_055742514.1">
    <property type="nucleotide sequence ID" value="NZ_JAAIWL010000002.1"/>
</dbReference>
<dbReference type="PANTHER" id="PTHR47963">
    <property type="entry name" value="DEAD-BOX ATP-DEPENDENT RNA HELICASE 47, MITOCHONDRIAL"/>
    <property type="match status" value="1"/>
</dbReference>
<dbReference type="GO" id="GO:0009409">
    <property type="term" value="P:response to cold"/>
    <property type="evidence" value="ECO:0007669"/>
    <property type="project" value="TreeGrafter"/>
</dbReference>
<dbReference type="SUPFAM" id="SSF52540">
    <property type="entry name" value="P-loop containing nucleoside triphosphate hydrolases"/>
    <property type="match status" value="1"/>
</dbReference>
<evidence type="ECO:0000256" key="5">
    <source>
        <dbReference type="SAM" id="MobiDB-lite"/>
    </source>
</evidence>
<evidence type="ECO:0000259" key="7">
    <source>
        <dbReference type="PROSITE" id="PS51194"/>
    </source>
</evidence>
<dbReference type="SMART" id="SM00487">
    <property type="entry name" value="DEXDc"/>
    <property type="match status" value="1"/>
</dbReference>
<dbReference type="InterPro" id="IPR011545">
    <property type="entry name" value="DEAD/DEAH_box_helicase_dom"/>
</dbReference>
<dbReference type="EMBL" id="LJJC01000015">
    <property type="protein sequence ID" value="KQL50913.1"/>
    <property type="molecule type" value="Genomic_DNA"/>
</dbReference>
<feature type="compositionally biased region" description="Basic and acidic residues" evidence="5">
    <location>
        <begin position="376"/>
        <end position="395"/>
    </location>
</feature>
<keyword evidence="1" id="KW-0547">Nucleotide-binding</keyword>
<dbReference type="GO" id="GO:0005524">
    <property type="term" value="F:ATP binding"/>
    <property type="evidence" value="ECO:0007669"/>
    <property type="project" value="UniProtKB-KW"/>
</dbReference>
<dbReference type="InterPro" id="IPR044742">
    <property type="entry name" value="DEAD/DEAH_RhlB"/>
</dbReference>
<dbReference type="InterPro" id="IPR014001">
    <property type="entry name" value="Helicase_ATP-bd"/>
</dbReference>
<dbReference type="Pfam" id="PF00270">
    <property type="entry name" value="DEAD"/>
    <property type="match status" value="1"/>
</dbReference>
<dbReference type="PATRIC" id="fig|157838.3.peg.5256"/>
<dbReference type="GO" id="GO:0005840">
    <property type="term" value="C:ribosome"/>
    <property type="evidence" value="ECO:0007669"/>
    <property type="project" value="TreeGrafter"/>
</dbReference>
<protein>
    <submittedName>
        <fullName evidence="8">RNA helicase</fullName>
    </submittedName>
</protein>
<dbReference type="GO" id="GO:0003724">
    <property type="term" value="F:RNA helicase activity"/>
    <property type="evidence" value="ECO:0007669"/>
    <property type="project" value="TreeGrafter"/>
</dbReference>
<dbReference type="Gene3D" id="3.40.50.300">
    <property type="entry name" value="P-loop containing nucleotide triphosphate hydrolases"/>
    <property type="match status" value="2"/>
</dbReference>
<name>A0A0Q3TBF5_9BACI</name>
<evidence type="ECO:0000259" key="6">
    <source>
        <dbReference type="PROSITE" id="PS51192"/>
    </source>
</evidence>
<feature type="domain" description="Helicase C-terminal" evidence="7">
    <location>
        <begin position="229"/>
        <end position="380"/>
    </location>
</feature>
<dbReference type="CDD" id="cd00268">
    <property type="entry name" value="DEADc"/>
    <property type="match status" value="1"/>
</dbReference>
<dbReference type="GO" id="GO:0005829">
    <property type="term" value="C:cytosol"/>
    <property type="evidence" value="ECO:0007669"/>
    <property type="project" value="TreeGrafter"/>
</dbReference>
<dbReference type="GO" id="GO:0016787">
    <property type="term" value="F:hydrolase activity"/>
    <property type="evidence" value="ECO:0007669"/>
    <property type="project" value="UniProtKB-KW"/>
</dbReference>
<proteinExistence type="predicted"/>
<dbReference type="Pfam" id="PF00271">
    <property type="entry name" value="Helicase_C"/>
    <property type="match status" value="1"/>
</dbReference>
<feature type="domain" description="Helicase ATP-binding" evidence="6">
    <location>
        <begin position="35"/>
        <end position="205"/>
    </location>
</feature>
<dbReference type="PANTHER" id="PTHR47963:SF7">
    <property type="entry name" value="ATP-DEPENDENT RNA HELICASE YFML-RELATED"/>
    <property type="match status" value="1"/>
</dbReference>
<dbReference type="SMART" id="SM00490">
    <property type="entry name" value="HELICc"/>
    <property type="match status" value="1"/>
</dbReference>
<keyword evidence="4" id="KW-0067">ATP-binding</keyword>
<dbReference type="PROSITE" id="PS51192">
    <property type="entry name" value="HELICASE_ATP_BIND_1"/>
    <property type="match status" value="1"/>
</dbReference>
<dbReference type="InterPro" id="IPR027417">
    <property type="entry name" value="P-loop_NTPase"/>
</dbReference>
<dbReference type="CDD" id="cd18787">
    <property type="entry name" value="SF2_C_DEAD"/>
    <property type="match status" value="1"/>
</dbReference>
<gene>
    <name evidence="8" type="ORF">AN964_23885</name>
</gene>
<evidence type="ECO:0000256" key="2">
    <source>
        <dbReference type="ARBA" id="ARBA00022801"/>
    </source>
</evidence>
<dbReference type="InterPro" id="IPR050547">
    <property type="entry name" value="DEAD_box_RNA_helicases"/>
</dbReference>
<evidence type="ECO:0000256" key="3">
    <source>
        <dbReference type="ARBA" id="ARBA00022806"/>
    </source>
</evidence>
<reference evidence="8 9" key="1">
    <citation type="submission" date="2015-09" db="EMBL/GenBank/DDBJ databases">
        <title>Genome sequencing project for genomic taxonomy and phylogenomics of Bacillus-like bacteria.</title>
        <authorList>
            <person name="Liu B."/>
            <person name="Wang J."/>
            <person name="Zhu Y."/>
            <person name="Liu G."/>
            <person name="Chen Q."/>
            <person name="Chen Z."/>
            <person name="Lan J."/>
            <person name="Che J."/>
            <person name="Ge C."/>
            <person name="Shi H."/>
            <person name="Pan Z."/>
            <person name="Liu X."/>
        </authorList>
    </citation>
    <scope>NUCLEOTIDE SEQUENCE [LARGE SCALE GENOMIC DNA]</scope>
    <source>
        <strain evidence="8 9">LMG 18435</strain>
    </source>
</reference>
<dbReference type="STRING" id="157838.AN964_23885"/>
<keyword evidence="9" id="KW-1185">Reference proteome</keyword>
<dbReference type="GO" id="GO:0033592">
    <property type="term" value="F:RNA strand annealing activity"/>
    <property type="evidence" value="ECO:0007669"/>
    <property type="project" value="TreeGrafter"/>
</dbReference>
<feature type="region of interest" description="Disordered" evidence="5">
    <location>
        <begin position="376"/>
        <end position="401"/>
    </location>
</feature>
<keyword evidence="3 8" id="KW-0347">Helicase</keyword>
<comment type="caution">
    <text evidence="8">The sequence shown here is derived from an EMBL/GenBank/DDBJ whole genome shotgun (WGS) entry which is preliminary data.</text>
</comment>
<organism evidence="8 9">
    <name type="scientific">Heyndrickxia shackletonii</name>
    <dbReference type="NCBI Taxonomy" id="157838"/>
    <lineage>
        <taxon>Bacteria</taxon>
        <taxon>Bacillati</taxon>
        <taxon>Bacillota</taxon>
        <taxon>Bacilli</taxon>
        <taxon>Bacillales</taxon>
        <taxon>Bacillaceae</taxon>
        <taxon>Heyndrickxia</taxon>
    </lineage>
</organism>
<keyword evidence="2" id="KW-0378">Hydrolase</keyword>
<evidence type="ECO:0000256" key="4">
    <source>
        <dbReference type="ARBA" id="ARBA00022840"/>
    </source>
</evidence>
<evidence type="ECO:0000313" key="8">
    <source>
        <dbReference type="EMBL" id="KQL50913.1"/>
    </source>
</evidence>
<dbReference type="Proteomes" id="UP000051888">
    <property type="component" value="Unassembled WGS sequence"/>
</dbReference>